<dbReference type="AlphaFoldDB" id="A0A814YIW0"/>
<evidence type="ECO:0000256" key="1">
    <source>
        <dbReference type="SAM" id="MobiDB-lite"/>
    </source>
</evidence>
<feature type="compositionally biased region" description="Polar residues" evidence="1">
    <location>
        <begin position="434"/>
        <end position="460"/>
    </location>
</feature>
<comment type="caution">
    <text evidence="2">The sequence shown here is derived from an EMBL/GenBank/DDBJ whole genome shotgun (WGS) entry which is preliminary data.</text>
</comment>
<gene>
    <name evidence="2" type="ORF">EDS130_LOCUS26887</name>
    <name evidence="3" type="ORF">XAT740_LOCUS46868</name>
</gene>
<evidence type="ECO:0000313" key="3">
    <source>
        <dbReference type="EMBL" id="CAF1593842.1"/>
    </source>
</evidence>
<feature type="region of interest" description="Disordered" evidence="1">
    <location>
        <begin position="407"/>
        <end position="473"/>
    </location>
</feature>
<protein>
    <submittedName>
        <fullName evidence="2">Uncharacterized protein</fullName>
    </submittedName>
</protein>
<evidence type="ECO:0000313" key="5">
    <source>
        <dbReference type="Proteomes" id="UP000663852"/>
    </source>
</evidence>
<feature type="compositionally biased region" description="Low complexity" evidence="1">
    <location>
        <begin position="412"/>
        <end position="425"/>
    </location>
</feature>
<evidence type="ECO:0000313" key="4">
    <source>
        <dbReference type="Proteomes" id="UP000663828"/>
    </source>
</evidence>
<name>A0A814YIW0_ADIRI</name>
<reference evidence="2" key="1">
    <citation type="submission" date="2021-02" db="EMBL/GenBank/DDBJ databases">
        <authorList>
            <person name="Nowell W R."/>
        </authorList>
    </citation>
    <scope>NUCLEOTIDE SEQUENCE</scope>
</reference>
<accession>A0A814YIW0</accession>
<dbReference type="EMBL" id="CAJNOR010006382">
    <property type="protein sequence ID" value="CAF1593842.1"/>
    <property type="molecule type" value="Genomic_DNA"/>
</dbReference>
<dbReference type="Proteomes" id="UP000663852">
    <property type="component" value="Unassembled WGS sequence"/>
</dbReference>
<dbReference type="Proteomes" id="UP000663828">
    <property type="component" value="Unassembled WGS sequence"/>
</dbReference>
<keyword evidence="4" id="KW-1185">Reference proteome</keyword>
<proteinExistence type="predicted"/>
<dbReference type="EMBL" id="CAJNOJ010000165">
    <property type="protein sequence ID" value="CAF1230134.1"/>
    <property type="molecule type" value="Genomic_DNA"/>
</dbReference>
<feature type="region of interest" description="Disordered" evidence="1">
    <location>
        <begin position="505"/>
        <end position="532"/>
    </location>
</feature>
<feature type="compositionally biased region" description="Acidic residues" evidence="1">
    <location>
        <begin position="522"/>
        <end position="532"/>
    </location>
</feature>
<dbReference type="OrthoDB" id="10005855at2759"/>
<sequence>MLKWAVTPSRLNADGFDHDDDIHHEQNYDLLTLQAIISQHQLPCLARLINDDTNEINDNYCLLLCETTDPYLLVSTEAERFSIPLSFDGLFAPVEHGVTRYNILQSVRVLQSHLKTQSSSSSSTTTTTGFSHFTTLQPCTAFSNAAFRRIRPGTILEQCRAPIISCRSPSPANSTSSSTSSKRLRALLANIPHSFNKHLLPQHHSSRLFKNQLPPSDYLEVKSVQNDEHFCLKSESTGVFVPVYNHLPTNATRRSSLLPCSSPFSSSFSNQIQGLYTAELLCQLAHQYPLITELVVSRTLEESVPNDVRYPFRRLTLHRLVEQHTRIIAFDMKNYAFIELDTSNALDFYRVEHEDTLFQRYQAQLRWCDSNMSTFRSQIKTVVHSSNGTAMFVQTTPVQGQQYHLHRNSAPSTTTTTTTSGNTTSPIPKHVPQTIFTSTDSISSARSRARTPLSTTTKFHTATDRPKSQTTRTNAPVRQDVRVYFNHSTIQKQFELPARPMIKQTSFNKKHTPYRTNSTESDSLDGDGDAEDVYQCTAL</sequence>
<organism evidence="2 5">
    <name type="scientific">Adineta ricciae</name>
    <name type="common">Rotifer</name>
    <dbReference type="NCBI Taxonomy" id="249248"/>
    <lineage>
        <taxon>Eukaryota</taxon>
        <taxon>Metazoa</taxon>
        <taxon>Spiralia</taxon>
        <taxon>Gnathifera</taxon>
        <taxon>Rotifera</taxon>
        <taxon>Eurotatoria</taxon>
        <taxon>Bdelloidea</taxon>
        <taxon>Adinetida</taxon>
        <taxon>Adinetidae</taxon>
        <taxon>Adineta</taxon>
    </lineage>
</organism>
<evidence type="ECO:0000313" key="2">
    <source>
        <dbReference type="EMBL" id="CAF1230134.1"/>
    </source>
</evidence>